<dbReference type="PROSITE" id="PS50075">
    <property type="entry name" value="CARRIER"/>
    <property type="match status" value="1"/>
</dbReference>
<dbReference type="Pfam" id="PF00501">
    <property type="entry name" value="AMP-binding"/>
    <property type="match status" value="1"/>
</dbReference>
<gene>
    <name evidence="5" type="ORF">GCM10010503_66550</name>
</gene>
<dbReference type="InterPro" id="IPR042099">
    <property type="entry name" value="ANL_N_sf"/>
</dbReference>
<dbReference type="InterPro" id="IPR023213">
    <property type="entry name" value="CAT-like_dom_sf"/>
</dbReference>
<evidence type="ECO:0000259" key="4">
    <source>
        <dbReference type="PROSITE" id="PS50075"/>
    </source>
</evidence>
<dbReference type="SUPFAM" id="SSF47336">
    <property type="entry name" value="ACP-like"/>
    <property type="match status" value="1"/>
</dbReference>
<dbReference type="Gene3D" id="3.30.559.10">
    <property type="entry name" value="Chloramphenicol acetyltransferase-like domain"/>
    <property type="match status" value="1"/>
</dbReference>
<evidence type="ECO:0000256" key="3">
    <source>
        <dbReference type="ARBA" id="ARBA00022553"/>
    </source>
</evidence>
<dbReference type="GO" id="GO:0003824">
    <property type="term" value="F:catalytic activity"/>
    <property type="evidence" value="ECO:0007669"/>
    <property type="project" value="InterPro"/>
</dbReference>
<dbReference type="Gene3D" id="3.30.559.30">
    <property type="entry name" value="Nonribosomal peptide synthetase, condensation domain"/>
    <property type="match status" value="1"/>
</dbReference>
<dbReference type="Gene3D" id="3.40.50.12780">
    <property type="entry name" value="N-terminal domain of ligase-like"/>
    <property type="match status" value="1"/>
</dbReference>
<dbReference type="Gene3D" id="1.10.1200.10">
    <property type="entry name" value="ACP-like"/>
    <property type="match status" value="1"/>
</dbReference>
<dbReference type="SMART" id="SM00823">
    <property type="entry name" value="PKS_PP"/>
    <property type="match status" value="1"/>
</dbReference>
<dbReference type="InterPro" id="IPR020845">
    <property type="entry name" value="AMP-binding_CS"/>
</dbReference>
<dbReference type="SUPFAM" id="SSF56801">
    <property type="entry name" value="Acetyl-CoA synthetase-like"/>
    <property type="match status" value="1"/>
</dbReference>
<dbReference type="NCBIfam" id="TIGR01733">
    <property type="entry name" value="AA-adenyl-dom"/>
    <property type="match status" value="1"/>
</dbReference>
<keyword evidence="6" id="KW-1185">Reference proteome</keyword>
<dbReference type="InterPro" id="IPR020806">
    <property type="entry name" value="PKS_PP-bd"/>
</dbReference>
<sequence>MTVIPVLPAAGIGVARDTISGRFSLQAARHGDRAAMVGQGQRVTYRELDEVSNTLARQLIRCGVRPGDVVPVCLPRSVSLVVCLLAVLKAGAAYSVLPPDWPLARRLEIVWQSGAALLVAPSEDGWRTPVFRPPAWEDTTGSPELPEAPRITGEAAAALFFTSGSTGAPKAVVSPHRGTVRLLDDPLLASFSQGVMPLNAALAWDAFSLELWGVLLSGGTSVLPDSPYLLPGELRAMISSHGVNTLWLTSSLFNMFVDEDPLCFEGLTMLLIGGERLSPWHVRDFLDRHPGIRLVNGYGPVESTVFATVHDVVPADCDREAGVPLGRPVARTDVYVMADGTPCGAGQRGEICIGGDGLAHGYLARPELTAEKFVPHRVDGREIRLYRTGDIGHWSEDGLLMFDGRQGRQVKLRGNRIELHEIEAAFRVLDGVTGCVAVAMRDDQGLVRSIALFFTARGSAVSERALRQQLSERLPGHLVPAHIERVTRFPLTASGKVDQTALAEALAARRAPAEQPSTATALPSTAELVAQVFGEVLGRPDVPSDVSFFALGGTSLDAGRVCVRLSRHLHRTVPVSLLIANPTLGTFTPSVMTALSRTAPTSGDPARPDSVPDPSVPVHLTGTAAGFVMAREFDPDDLAALCLLVWKLEGPVDVAAMEQALRDVGRRHQALHARYSAVPRPVARPGADDGLPPKALTVLASDGHEAADRELLYDRLVQPLAIERGEVWRGALLPSRGHALLGLAVHHVAFDGWSQGILAEDLSYAYEARSRGGAPRFPVPAPSLAEVARQRRLRQASVDLAAQRRFWEETLAGLPALDFGGRGRSGLPARASLEPLPDVALTAEELEAVDAVAARADTTRFVVLLDVYAQALRTALGQAEFGIGVPVAQRDLAAADHAVGCLINVVCVPFADEGGQVGPADGADRAHGRRALLRSTHAGVMGAFAAQDIPFQEVVRAVGPARSGRTPLFQTMFALQDTGQRPLSLPGCRAERLHVPTPRAMNELVVEAWPQPAGGLRIVFDFQPESVSEATVDAVRDAYEKTLAVLVREAPVRSPRVTSQER</sequence>
<dbReference type="InterPro" id="IPR036736">
    <property type="entry name" value="ACP-like_sf"/>
</dbReference>
<dbReference type="PANTHER" id="PTHR45527">
    <property type="entry name" value="NONRIBOSOMAL PEPTIDE SYNTHETASE"/>
    <property type="match status" value="1"/>
</dbReference>
<proteinExistence type="predicted"/>
<dbReference type="GO" id="GO:0031177">
    <property type="term" value="F:phosphopantetheine binding"/>
    <property type="evidence" value="ECO:0007669"/>
    <property type="project" value="InterPro"/>
</dbReference>
<dbReference type="Pfam" id="PF13193">
    <property type="entry name" value="AMP-binding_C"/>
    <property type="match status" value="1"/>
</dbReference>
<reference evidence="5" key="2">
    <citation type="submission" date="2020-09" db="EMBL/GenBank/DDBJ databases">
        <authorList>
            <person name="Sun Q."/>
            <person name="Ohkuma M."/>
        </authorList>
    </citation>
    <scope>NUCLEOTIDE SEQUENCE</scope>
    <source>
        <strain evidence="5">JCM 4490</strain>
    </source>
</reference>
<dbReference type="PROSITE" id="PS00455">
    <property type="entry name" value="AMP_BINDING"/>
    <property type="match status" value="1"/>
</dbReference>
<name>A0A918MVX4_9ACTN</name>
<reference evidence="5" key="1">
    <citation type="journal article" date="2014" name="Int. J. Syst. Evol. Microbiol.">
        <title>Complete genome sequence of Corynebacterium casei LMG S-19264T (=DSM 44701T), isolated from a smear-ripened cheese.</title>
        <authorList>
            <consortium name="US DOE Joint Genome Institute (JGI-PGF)"/>
            <person name="Walter F."/>
            <person name="Albersmeier A."/>
            <person name="Kalinowski J."/>
            <person name="Ruckert C."/>
        </authorList>
    </citation>
    <scope>NUCLEOTIDE SEQUENCE</scope>
    <source>
        <strain evidence="5">JCM 4490</strain>
    </source>
</reference>
<dbReference type="InterPro" id="IPR010071">
    <property type="entry name" value="AA_adenyl_dom"/>
</dbReference>
<dbReference type="Pfam" id="PF00550">
    <property type="entry name" value="PP-binding"/>
    <property type="match status" value="1"/>
</dbReference>
<comment type="caution">
    <text evidence="5">The sequence shown here is derived from an EMBL/GenBank/DDBJ whole genome shotgun (WGS) entry which is preliminary data.</text>
</comment>
<dbReference type="InterPro" id="IPR025110">
    <property type="entry name" value="AMP-bd_C"/>
</dbReference>
<evidence type="ECO:0000256" key="1">
    <source>
        <dbReference type="ARBA" id="ARBA00001957"/>
    </source>
</evidence>
<dbReference type="InterPro" id="IPR000873">
    <property type="entry name" value="AMP-dep_synth/lig_dom"/>
</dbReference>
<dbReference type="Gene3D" id="3.30.300.30">
    <property type="match status" value="1"/>
</dbReference>
<protein>
    <recommendedName>
        <fullName evidence="4">Carrier domain-containing protein</fullName>
    </recommendedName>
</protein>
<dbReference type="GO" id="GO:0017000">
    <property type="term" value="P:antibiotic biosynthetic process"/>
    <property type="evidence" value="ECO:0007669"/>
    <property type="project" value="UniProtKB-ARBA"/>
</dbReference>
<dbReference type="GO" id="GO:0005737">
    <property type="term" value="C:cytoplasm"/>
    <property type="evidence" value="ECO:0007669"/>
    <property type="project" value="TreeGrafter"/>
</dbReference>
<organism evidence="5 6">
    <name type="scientific">Streptomyces lucensis JCM 4490</name>
    <dbReference type="NCBI Taxonomy" id="1306176"/>
    <lineage>
        <taxon>Bacteria</taxon>
        <taxon>Bacillati</taxon>
        <taxon>Actinomycetota</taxon>
        <taxon>Actinomycetes</taxon>
        <taxon>Kitasatosporales</taxon>
        <taxon>Streptomycetaceae</taxon>
        <taxon>Streptomyces</taxon>
    </lineage>
</organism>
<dbReference type="GO" id="GO:0008610">
    <property type="term" value="P:lipid biosynthetic process"/>
    <property type="evidence" value="ECO:0007669"/>
    <property type="project" value="UniProtKB-ARBA"/>
</dbReference>
<evidence type="ECO:0000313" key="5">
    <source>
        <dbReference type="EMBL" id="GGW79612.1"/>
    </source>
</evidence>
<dbReference type="EMBL" id="BMUE01000023">
    <property type="protein sequence ID" value="GGW79612.1"/>
    <property type="molecule type" value="Genomic_DNA"/>
</dbReference>
<keyword evidence="2" id="KW-0596">Phosphopantetheine</keyword>
<dbReference type="InterPro" id="IPR045851">
    <property type="entry name" value="AMP-bd_C_sf"/>
</dbReference>
<dbReference type="SUPFAM" id="SSF52777">
    <property type="entry name" value="CoA-dependent acyltransferases"/>
    <property type="match status" value="2"/>
</dbReference>
<dbReference type="InterPro" id="IPR009081">
    <property type="entry name" value="PP-bd_ACP"/>
</dbReference>
<accession>A0A918MVX4</accession>
<dbReference type="RefSeq" id="WP_190019112.1">
    <property type="nucleotide sequence ID" value="NZ_BMUE01000023.1"/>
</dbReference>
<evidence type="ECO:0000256" key="2">
    <source>
        <dbReference type="ARBA" id="ARBA00022450"/>
    </source>
</evidence>
<dbReference type="Pfam" id="PF00668">
    <property type="entry name" value="Condensation"/>
    <property type="match status" value="1"/>
</dbReference>
<dbReference type="InterPro" id="IPR001242">
    <property type="entry name" value="Condensation_dom"/>
</dbReference>
<dbReference type="GO" id="GO:0044550">
    <property type="term" value="P:secondary metabolite biosynthetic process"/>
    <property type="evidence" value="ECO:0007669"/>
    <property type="project" value="TreeGrafter"/>
</dbReference>
<feature type="domain" description="Carrier" evidence="4">
    <location>
        <begin position="520"/>
        <end position="595"/>
    </location>
</feature>
<dbReference type="Proteomes" id="UP000620224">
    <property type="component" value="Unassembled WGS sequence"/>
</dbReference>
<dbReference type="GO" id="GO:0043041">
    <property type="term" value="P:amino acid activation for nonribosomal peptide biosynthetic process"/>
    <property type="evidence" value="ECO:0007669"/>
    <property type="project" value="TreeGrafter"/>
</dbReference>
<comment type="cofactor">
    <cofactor evidence="1">
        <name>pantetheine 4'-phosphate</name>
        <dbReference type="ChEBI" id="CHEBI:47942"/>
    </cofactor>
</comment>
<keyword evidence="3" id="KW-0597">Phosphoprotein</keyword>
<evidence type="ECO:0000313" key="6">
    <source>
        <dbReference type="Proteomes" id="UP000620224"/>
    </source>
</evidence>
<dbReference type="PANTHER" id="PTHR45527:SF1">
    <property type="entry name" value="FATTY ACID SYNTHASE"/>
    <property type="match status" value="1"/>
</dbReference>
<dbReference type="AlphaFoldDB" id="A0A918MVX4"/>